<feature type="transmembrane region" description="Helical" evidence="6">
    <location>
        <begin position="205"/>
        <end position="225"/>
    </location>
</feature>
<keyword evidence="5 6" id="KW-0472">Membrane</keyword>
<feature type="transmembrane region" description="Helical" evidence="6">
    <location>
        <begin position="96"/>
        <end position="117"/>
    </location>
</feature>
<evidence type="ECO:0000256" key="3">
    <source>
        <dbReference type="ARBA" id="ARBA00022692"/>
    </source>
</evidence>
<feature type="transmembrane region" description="Helical" evidence="6">
    <location>
        <begin position="245"/>
        <end position="263"/>
    </location>
</feature>
<reference evidence="15 16" key="2">
    <citation type="journal article" date="2019" name="Nat. Med.">
        <title>A library of human gut bacterial isolates paired with longitudinal multiomics data enables mechanistic microbiome research.</title>
        <authorList>
            <person name="Poyet M."/>
            <person name="Groussin M."/>
            <person name="Gibbons S.M."/>
            <person name="Avila-Pacheco J."/>
            <person name="Jiang X."/>
            <person name="Kearney S.M."/>
            <person name="Perrotta A.R."/>
            <person name="Berdy B."/>
            <person name="Zhao S."/>
            <person name="Lieberman T.D."/>
            <person name="Swanson P.K."/>
            <person name="Smith M."/>
            <person name="Roesemann S."/>
            <person name="Alexander J.E."/>
            <person name="Rich S.A."/>
            <person name="Livny J."/>
            <person name="Vlamakis H."/>
            <person name="Clish C."/>
            <person name="Bullock K."/>
            <person name="Deik A."/>
            <person name="Scott J."/>
            <person name="Pierce K.A."/>
            <person name="Xavier R.J."/>
            <person name="Alm E.J."/>
        </authorList>
    </citation>
    <scope>NUCLEOTIDE SEQUENCE [LARGE SCALE GENOMIC DNA]</scope>
    <source>
        <strain evidence="10 15">BIOML-A162</strain>
        <strain evidence="9 17">BIOML-A165</strain>
        <strain evidence="8 16">BIOML-A188</strain>
    </source>
</reference>
<dbReference type="SUPFAM" id="SSF103473">
    <property type="entry name" value="MFS general substrate transporter"/>
    <property type="match status" value="1"/>
</dbReference>
<dbReference type="InterPro" id="IPR050375">
    <property type="entry name" value="MFS_TsgA-like"/>
</dbReference>
<dbReference type="InterPro" id="IPR020846">
    <property type="entry name" value="MFS_dom"/>
</dbReference>
<proteinExistence type="predicted"/>
<reference evidence="11" key="4">
    <citation type="submission" date="2022-10" db="EMBL/GenBank/DDBJ databases">
        <title>Human gut microbiome strain richness.</title>
        <authorList>
            <person name="Chen-Liaw A."/>
        </authorList>
    </citation>
    <scope>NUCLEOTIDE SEQUENCE</scope>
    <source>
        <strain evidence="11">1001283st1_A3_1001283B150304_161114</strain>
    </source>
</reference>
<feature type="transmembrane region" description="Helical" evidence="6">
    <location>
        <begin position="70"/>
        <end position="90"/>
    </location>
</feature>
<sequence length="386" mass="42854">MKNKSKILPVLFGFFIMGFCDLVGVSVTYAKDYFSWSETQAGFLPSMVFIWFLLISIPISIWMDKKGRKTISLIGLLSTFIGMLLPLLTFTQTACYIAFALLGIGNTILQVSLNPLLTNVIAEGKLSSIMTAGQFIKALSSFVGPIVAGFCSVYFNNWILMFPIFAAITLISGIWLFFTPINEKDDKRLTSSFYQVISLLKNKTICLLFGGIICIVGLDVGMNVFTPKLLIENAELTKEIASYGTSWYFAARTLGTLCGVILLAKFSEIYYYRINMFIVLIALSCIYWIHSQYIILLLVCIIAFAMSSIFAVIYSLALHTLPYKTNEISGLMITGISGGSIIPPLMGVCADYTESQSGSILVMLICVIYLILCSFHKFKTIHTKPH</sequence>
<dbReference type="PROSITE" id="PS50850">
    <property type="entry name" value="MFS"/>
    <property type="match status" value="1"/>
</dbReference>
<feature type="transmembrane region" description="Helical" evidence="6">
    <location>
        <begin position="7"/>
        <end position="30"/>
    </location>
</feature>
<evidence type="ECO:0000313" key="17">
    <source>
        <dbReference type="Proteomes" id="UP000460317"/>
    </source>
</evidence>
<feature type="transmembrane region" description="Helical" evidence="6">
    <location>
        <begin position="138"/>
        <end position="155"/>
    </location>
</feature>
<dbReference type="Proteomes" id="UP000436858">
    <property type="component" value="Unassembled WGS sequence"/>
</dbReference>
<comment type="subcellular location">
    <subcellularLocation>
        <location evidence="1">Cell inner membrane</location>
        <topology evidence="1">Multi-pass membrane protein</topology>
    </subcellularLocation>
</comment>
<accession>A0A0P0F1Z0</accession>
<feature type="transmembrane region" description="Helical" evidence="6">
    <location>
        <begin position="270"/>
        <end position="289"/>
    </location>
</feature>
<gene>
    <name evidence="12" type="ORF">DW780_24825</name>
    <name evidence="10" type="ORF">GAN91_09585</name>
    <name evidence="9" type="ORF">GAN93_20375</name>
    <name evidence="8" type="ORF">GAO51_09115</name>
    <name evidence="13" type="ORF">KQP68_12550</name>
    <name evidence="11" type="ORF">PO127_06930</name>
</gene>
<evidence type="ECO:0000313" key="8">
    <source>
        <dbReference type="EMBL" id="KAB4313745.1"/>
    </source>
</evidence>
<dbReference type="KEGG" id="btho:Btheta7330_00938"/>
<dbReference type="InterPro" id="IPR036259">
    <property type="entry name" value="MFS_trans_sf"/>
</dbReference>
<dbReference type="PANTHER" id="PTHR43702:SF3">
    <property type="entry name" value="PROTEIN TSGA"/>
    <property type="match status" value="1"/>
</dbReference>
<keyword evidence="4 6" id="KW-1133">Transmembrane helix</keyword>
<dbReference type="EMBL" id="CP083680">
    <property type="protein sequence ID" value="UYU69041.1"/>
    <property type="molecule type" value="Genomic_DNA"/>
</dbReference>
<evidence type="ECO:0000313" key="10">
    <source>
        <dbReference type="EMBL" id="KAB4483440.1"/>
    </source>
</evidence>
<dbReference type="InterPro" id="IPR011701">
    <property type="entry name" value="MFS"/>
</dbReference>
<dbReference type="RefSeq" id="WP_008766592.1">
    <property type="nucleotide sequence ID" value="NZ_BAABXH010000001.1"/>
</dbReference>
<evidence type="ECO:0000313" key="11">
    <source>
        <dbReference type="EMBL" id="MDC2235482.1"/>
    </source>
</evidence>
<evidence type="ECO:0000313" key="13">
    <source>
        <dbReference type="EMBL" id="UYU69041.1"/>
    </source>
</evidence>
<feature type="transmembrane region" description="Helical" evidence="6">
    <location>
        <begin position="295"/>
        <end position="316"/>
    </location>
</feature>
<feature type="transmembrane region" description="Helical" evidence="6">
    <location>
        <begin position="161"/>
        <end position="178"/>
    </location>
</feature>
<name>A0A0P0F1Z0_BACT4</name>
<dbReference type="GO" id="GO:0022857">
    <property type="term" value="F:transmembrane transporter activity"/>
    <property type="evidence" value="ECO:0007669"/>
    <property type="project" value="InterPro"/>
</dbReference>
<feature type="domain" description="Major facilitator superfamily (MFS) profile" evidence="7">
    <location>
        <begin position="1"/>
        <end position="381"/>
    </location>
</feature>
<evidence type="ECO:0000313" key="15">
    <source>
        <dbReference type="Proteomes" id="UP000436858"/>
    </source>
</evidence>
<dbReference type="EMBL" id="WCRY01000007">
    <property type="protein sequence ID" value="KAB4483440.1"/>
    <property type="molecule type" value="Genomic_DNA"/>
</dbReference>
<evidence type="ECO:0000256" key="6">
    <source>
        <dbReference type="SAM" id="Phobius"/>
    </source>
</evidence>
<evidence type="ECO:0000313" key="18">
    <source>
        <dbReference type="Proteomes" id="UP001156218"/>
    </source>
</evidence>
<feature type="transmembrane region" description="Helical" evidence="6">
    <location>
        <begin position="358"/>
        <end position="375"/>
    </location>
</feature>
<dbReference type="Proteomes" id="UP001217776">
    <property type="component" value="Unassembled WGS sequence"/>
</dbReference>
<evidence type="ECO:0000256" key="4">
    <source>
        <dbReference type="ARBA" id="ARBA00022989"/>
    </source>
</evidence>
<dbReference type="Gene3D" id="1.20.1250.20">
    <property type="entry name" value="MFS general substrate transporter like domains"/>
    <property type="match status" value="2"/>
</dbReference>
<reference evidence="13 18" key="3">
    <citation type="submission" date="2021-06" db="EMBL/GenBank/DDBJ databases">
        <title>Interrogation of the integrated mobile genetic elements in gut-associated Bacteroides with a consensus prediction approach.</title>
        <authorList>
            <person name="Campbell D.E."/>
            <person name="Leigh J.R."/>
            <person name="Kim T."/>
            <person name="England W."/>
            <person name="Whitaker R.J."/>
            <person name="Degnan P.H."/>
        </authorList>
    </citation>
    <scope>NUCLEOTIDE SEQUENCE [LARGE SCALE GENOMIC DNA]</scope>
    <source>
        <strain evidence="13 18">WAL8669</strain>
    </source>
</reference>
<dbReference type="EMBL" id="JAQNVG010000008">
    <property type="protein sequence ID" value="MDC2235482.1"/>
    <property type="molecule type" value="Genomic_DNA"/>
</dbReference>
<dbReference type="Proteomes" id="UP000440614">
    <property type="component" value="Unassembled WGS sequence"/>
</dbReference>
<feature type="transmembrane region" description="Helical" evidence="6">
    <location>
        <begin position="328"/>
        <end position="346"/>
    </location>
</feature>
<evidence type="ECO:0000313" key="12">
    <source>
        <dbReference type="EMBL" id="RHD81289.1"/>
    </source>
</evidence>
<dbReference type="GO" id="GO:0005886">
    <property type="term" value="C:plasma membrane"/>
    <property type="evidence" value="ECO:0007669"/>
    <property type="project" value="UniProtKB-SubCell"/>
</dbReference>
<dbReference type="EMBL" id="WCSB01000024">
    <property type="protein sequence ID" value="KAB4448979.1"/>
    <property type="molecule type" value="Genomic_DNA"/>
</dbReference>
<evidence type="ECO:0000313" key="9">
    <source>
        <dbReference type="EMBL" id="KAB4448979.1"/>
    </source>
</evidence>
<evidence type="ECO:0000256" key="1">
    <source>
        <dbReference type="ARBA" id="ARBA00004429"/>
    </source>
</evidence>
<keyword evidence="3 6" id="KW-0812">Transmembrane</keyword>
<evidence type="ECO:0000256" key="5">
    <source>
        <dbReference type="ARBA" id="ARBA00023136"/>
    </source>
</evidence>
<organism evidence="10 15">
    <name type="scientific">Bacteroides thetaiotaomicron</name>
    <dbReference type="NCBI Taxonomy" id="818"/>
    <lineage>
        <taxon>Bacteria</taxon>
        <taxon>Pseudomonadati</taxon>
        <taxon>Bacteroidota</taxon>
        <taxon>Bacteroidia</taxon>
        <taxon>Bacteroidales</taxon>
        <taxon>Bacteroidaceae</taxon>
        <taxon>Bacteroides</taxon>
    </lineage>
</organism>
<reference evidence="12 14" key="1">
    <citation type="submission" date="2018-08" db="EMBL/GenBank/DDBJ databases">
        <title>A genome reference for cultivated species of the human gut microbiota.</title>
        <authorList>
            <person name="Zou Y."/>
            <person name="Xue W."/>
            <person name="Luo G."/>
        </authorList>
    </citation>
    <scope>NUCLEOTIDE SEQUENCE [LARGE SCALE GENOMIC DNA]</scope>
    <source>
        <strain evidence="12 14">AM30-26</strain>
    </source>
</reference>
<keyword evidence="2" id="KW-1003">Cell membrane</keyword>
<dbReference type="Proteomes" id="UP000284785">
    <property type="component" value="Unassembled WGS sequence"/>
</dbReference>
<dbReference type="GeneID" id="60928094"/>
<accession>C6INN7</accession>
<dbReference type="OMA" id="DAAWCAW"/>
<dbReference type="PANTHER" id="PTHR43702">
    <property type="entry name" value="L-FUCOSE-PROTON SYMPORTER"/>
    <property type="match status" value="1"/>
</dbReference>
<dbReference type="Proteomes" id="UP001156218">
    <property type="component" value="Chromosome"/>
</dbReference>
<dbReference type="EMBL" id="WCSY01000008">
    <property type="protein sequence ID" value="KAB4313745.1"/>
    <property type="molecule type" value="Genomic_DNA"/>
</dbReference>
<dbReference type="Proteomes" id="UP000460317">
    <property type="component" value="Unassembled WGS sequence"/>
</dbReference>
<feature type="transmembrane region" description="Helical" evidence="6">
    <location>
        <begin position="42"/>
        <end position="63"/>
    </location>
</feature>
<dbReference type="EMBL" id="QSJP01000033">
    <property type="protein sequence ID" value="RHD81289.1"/>
    <property type="molecule type" value="Genomic_DNA"/>
</dbReference>
<dbReference type="Pfam" id="PF07690">
    <property type="entry name" value="MFS_1"/>
    <property type="match status" value="1"/>
</dbReference>
<dbReference type="AlphaFoldDB" id="A0A0P0F1Z0"/>
<evidence type="ECO:0000313" key="16">
    <source>
        <dbReference type="Proteomes" id="UP000440614"/>
    </source>
</evidence>
<evidence type="ECO:0000256" key="2">
    <source>
        <dbReference type="ARBA" id="ARBA00022475"/>
    </source>
</evidence>
<evidence type="ECO:0000259" key="7">
    <source>
        <dbReference type="PROSITE" id="PS50850"/>
    </source>
</evidence>
<evidence type="ECO:0000313" key="14">
    <source>
        <dbReference type="Proteomes" id="UP000284785"/>
    </source>
</evidence>
<protein>
    <submittedName>
        <fullName evidence="10 11">MFS transporter</fullName>
    </submittedName>
</protein>